<dbReference type="Pfam" id="PF13607">
    <property type="entry name" value="Succ_CoA_lig"/>
    <property type="match status" value="1"/>
</dbReference>
<dbReference type="Gene3D" id="3.40.630.30">
    <property type="match status" value="1"/>
</dbReference>
<comment type="similarity">
    <text evidence="4">In the N-terminal section; belongs to the acetate CoA ligase alpha subunit family.</text>
</comment>
<dbReference type="InterPro" id="IPR013815">
    <property type="entry name" value="ATP_grasp_subdomain_1"/>
</dbReference>
<keyword evidence="3 5" id="KW-0067">ATP-binding</keyword>
<dbReference type="FunFam" id="3.30.1490.20:FF:000020">
    <property type="entry name" value="Protein lysine acetyltransferase"/>
    <property type="match status" value="1"/>
</dbReference>
<dbReference type="RefSeq" id="WP_110398861.1">
    <property type="nucleotide sequence ID" value="NZ_QJJS01000001.1"/>
</dbReference>
<dbReference type="PANTHER" id="PTHR43334:SF1">
    <property type="entry name" value="3-HYDROXYPROPIONATE--COA LIGASE [ADP-FORMING]"/>
    <property type="match status" value="1"/>
</dbReference>
<dbReference type="InterPro" id="IPR011761">
    <property type="entry name" value="ATP-grasp"/>
</dbReference>
<keyword evidence="9" id="KW-1185">Reference proteome</keyword>
<dbReference type="SUPFAM" id="SSF55729">
    <property type="entry name" value="Acyl-CoA N-acyltransferases (Nat)"/>
    <property type="match status" value="1"/>
</dbReference>
<evidence type="ECO:0000313" key="9">
    <source>
        <dbReference type="Proteomes" id="UP000247811"/>
    </source>
</evidence>
<evidence type="ECO:0000259" key="7">
    <source>
        <dbReference type="PROSITE" id="PS51186"/>
    </source>
</evidence>
<evidence type="ECO:0000256" key="1">
    <source>
        <dbReference type="ARBA" id="ARBA00022598"/>
    </source>
</evidence>
<dbReference type="Gene3D" id="3.30.470.20">
    <property type="entry name" value="ATP-grasp fold, B domain"/>
    <property type="match status" value="1"/>
</dbReference>
<dbReference type="PANTHER" id="PTHR43334">
    <property type="entry name" value="ACETATE--COA LIGASE [ADP-FORMING]"/>
    <property type="match status" value="1"/>
</dbReference>
<dbReference type="InterPro" id="IPR016102">
    <property type="entry name" value="Succinyl-CoA_synth-like"/>
</dbReference>
<dbReference type="InterPro" id="IPR016181">
    <property type="entry name" value="Acyl_CoA_acyltransferase"/>
</dbReference>
<evidence type="ECO:0000313" key="8">
    <source>
        <dbReference type="EMBL" id="PXW99270.1"/>
    </source>
</evidence>
<dbReference type="SUPFAM" id="SSF52210">
    <property type="entry name" value="Succinyl-CoA synthetase domains"/>
    <property type="match status" value="2"/>
</dbReference>
<organism evidence="8 9">
    <name type="scientific">Sphaerotilus hippei</name>
    <dbReference type="NCBI Taxonomy" id="744406"/>
    <lineage>
        <taxon>Bacteria</taxon>
        <taxon>Pseudomonadati</taxon>
        <taxon>Pseudomonadota</taxon>
        <taxon>Betaproteobacteria</taxon>
        <taxon>Burkholderiales</taxon>
        <taxon>Sphaerotilaceae</taxon>
        <taxon>Sphaerotilus</taxon>
    </lineage>
</organism>
<dbReference type="OrthoDB" id="9807426at2"/>
<dbReference type="InterPro" id="IPR036291">
    <property type="entry name" value="NAD(P)-bd_dom_sf"/>
</dbReference>
<keyword evidence="2 5" id="KW-0547">Nucleotide-binding</keyword>
<dbReference type="Gene3D" id="3.30.1490.20">
    <property type="entry name" value="ATP-grasp fold, A domain"/>
    <property type="match status" value="1"/>
</dbReference>
<evidence type="ECO:0000256" key="2">
    <source>
        <dbReference type="ARBA" id="ARBA00022741"/>
    </source>
</evidence>
<dbReference type="PROSITE" id="PS51186">
    <property type="entry name" value="GNAT"/>
    <property type="match status" value="1"/>
</dbReference>
<feature type="domain" description="N-acetyltransferase" evidence="7">
    <location>
        <begin position="728"/>
        <end position="892"/>
    </location>
</feature>
<evidence type="ECO:0000256" key="5">
    <source>
        <dbReference type="PROSITE-ProRule" id="PRU00409"/>
    </source>
</evidence>
<dbReference type="Pfam" id="PF00583">
    <property type="entry name" value="Acetyltransf_1"/>
    <property type="match status" value="1"/>
</dbReference>
<dbReference type="Pfam" id="PF13549">
    <property type="entry name" value="ATP-grasp_5"/>
    <property type="match status" value="1"/>
</dbReference>
<feature type="domain" description="ATP-grasp" evidence="6">
    <location>
        <begin position="487"/>
        <end position="523"/>
    </location>
</feature>
<accession>A0A318H5R8</accession>
<dbReference type="Proteomes" id="UP000247811">
    <property type="component" value="Unassembled WGS sequence"/>
</dbReference>
<dbReference type="PROSITE" id="PS50975">
    <property type="entry name" value="ATP_GRASP"/>
    <property type="match status" value="1"/>
</dbReference>
<reference evidence="8 9" key="1">
    <citation type="submission" date="2018-05" db="EMBL/GenBank/DDBJ databases">
        <title>Genomic Encyclopedia of Type Strains, Phase IV (KMG-IV): sequencing the most valuable type-strain genomes for metagenomic binning, comparative biology and taxonomic classification.</title>
        <authorList>
            <person name="Goeker M."/>
        </authorList>
    </citation>
    <scope>NUCLEOTIDE SEQUENCE [LARGE SCALE GENOMIC DNA]</scope>
    <source>
        <strain evidence="8 9">DSM 566</strain>
    </source>
</reference>
<gene>
    <name evidence="8" type="ORF">C7444_10199</name>
</gene>
<evidence type="ECO:0000256" key="4">
    <source>
        <dbReference type="ARBA" id="ARBA00060888"/>
    </source>
</evidence>
<dbReference type="GO" id="GO:0046872">
    <property type="term" value="F:metal ion binding"/>
    <property type="evidence" value="ECO:0007669"/>
    <property type="project" value="InterPro"/>
</dbReference>
<dbReference type="SUPFAM" id="SSF51735">
    <property type="entry name" value="NAD(P)-binding Rossmann-fold domains"/>
    <property type="match status" value="1"/>
</dbReference>
<keyword evidence="1" id="KW-0436">Ligase</keyword>
<dbReference type="EMBL" id="QJJS01000001">
    <property type="protein sequence ID" value="PXW99270.1"/>
    <property type="molecule type" value="Genomic_DNA"/>
</dbReference>
<comment type="caution">
    <text evidence="8">The sequence shown here is derived from an EMBL/GenBank/DDBJ whole genome shotgun (WGS) entry which is preliminary data.</text>
</comment>
<keyword evidence="8" id="KW-0808">Transferase</keyword>
<evidence type="ECO:0000259" key="6">
    <source>
        <dbReference type="PROSITE" id="PS50975"/>
    </source>
</evidence>
<dbReference type="InterPro" id="IPR032875">
    <property type="entry name" value="Succ_CoA_lig_flav_dom"/>
</dbReference>
<dbReference type="CDD" id="cd04301">
    <property type="entry name" value="NAT_SF"/>
    <property type="match status" value="1"/>
</dbReference>
<proteinExistence type="inferred from homology"/>
<evidence type="ECO:0000256" key="3">
    <source>
        <dbReference type="ARBA" id="ARBA00022840"/>
    </source>
</evidence>
<protein>
    <submittedName>
        <fullName evidence="8">Acetyltransferase</fullName>
    </submittedName>
</protein>
<dbReference type="Gene3D" id="3.40.50.720">
    <property type="entry name" value="NAD(P)-binding Rossmann-like Domain"/>
    <property type="match status" value="1"/>
</dbReference>
<dbReference type="InterPro" id="IPR051538">
    <property type="entry name" value="Acyl-CoA_Synth/Transferase"/>
</dbReference>
<dbReference type="SUPFAM" id="SSF56059">
    <property type="entry name" value="Glutathione synthetase ATP-binding domain-like"/>
    <property type="match status" value="1"/>
</dbReference>
<dbReference type="Gene3D" id="3.40.50.261">
    <property type="entry name" value="Succinyl-CoA synthetase domains"/>
    <property type="match status" value="2"/>
</dbReference>
<dbReference type="GO" id="GO:0016874">
    <property type="term" value="F:ligase activity"/>
    <property type="evidence" value="ECO:0007669"/>
    <property type="project" value="UniProtKB-KW"/>
</dbReference>
<dbReference type="GO" id="GO:0016747">
    <property type="term" value="F:acyltransferase activity, transferring groups other than amino-acyl groups"/>
    <property type="evidence" value="ECO:0007669"/>
    <property type="project" value="InterPro"/>
</dbReference>
<dbReference type="GO" id="GO:0005524">
    <property type="term" value="F:ATP binding"/>
    <property type="evidence" value="ECO:0007669"/>
    <property type="project" value="UniProtKB-UniRule"/>
</dbReference>
<name>A0A318H5R8_9BURK</name>
<dbReference type="AlphaFoldDB" id="A0A318H5R8"/>
<sequence>MDRHFLTPLFAPRSIVVFAGDPDQLDTQTNLGRTMLGELKVNGFEGQVTYLSTDMKGTLSDLATTRADLALIALPHEELAGALEIAGRIRCRAALVLTSGVPPALCTQLQAIARHHDMHLLGPNSLGMQRPHLKLNAGAAGLLAAPGPLALVSQSGALTSSVLDWASRNAVGFSAVVSLGPNTSVDLPQVLDFLANDPSTHSILIYMEGIHNARRFMSALRAAAYIKPVVVMKAGRRAAGSHAALTHSASIVGSDDVFEAALRRAGVVRVRTVTQLFSAAKCLASRFKPVGKRLAIVTNGGGPAVLAADWANELGLDVAHLSDEVRSELSTKLPACVQLEQVLDLAEDASPDDYREALLACARDKGVDGILVIYAPKPDSDANGIAQAVAEVFGRIGKPVLTCWMGDERVRTGRSTLNAAHLPTFRTPESAVDAFNNIASFYQNQQLLQQTPPPMSTLAKPDAEGARLLIEGVLSERRRVLTEMESKALLAAFHVPVTRTMLARSANEAMLIANQLGYPVALKIDSPDISHKSDVEGVALNVTTATRVRDTFNDMLAAVTKAMPDARINGVTIQPMCAKRRGREIYIGLTTDHPFGPVITFGAGGTMIELIADRAMELPPLNQFLARRLIERARVAEMLHEWRGAPPVDMDAIEQILLRVSEMVCELPQLREMDINPIIIDDDGAMAVDARIVVDHAPPSARSYNHLAILPYPASYEREWPMKGGGFYTIRPIRPDDADMLQSFVRSLSQESRYYRFASAMHELPARMLARYTLIDYDREMALVAEHRKREPDGEGGFTEQVEVIGVSRYITNPDQTTCEFSLVVSDHYKGQGLGSRLMLSIIDFARDKGLSDIEGLVLANNDNMLRLMRGLGFAVRPFPEDPDFKLVVKAL</sequence>
<dbReference type="InterPro" id="IPR000182">
    <property type="entry name" value="GNAT_dom"/>
</dbReference>